<feature type="region of interest" description="Disordered" evidence="7">
    <location>
        <begin position="212"/>
        <end position="242"/>
    </location>
</feature>
<dbReference type="Gene3D" id="1.20.1280.290">
    <property type="match status" value="2"/>
</dbReference>
<dbReference type="InterPro" id="IPR006603">
    <property type="entry name" value="PQ-loop_rpt"/>
</dbReference>
<keyword evidence="3" id="KW-1133">Transmembrane helix</keyword>
<dbReference type="FunFam" id="1.20.1280.290:FF:000009">
    <property type="entry name" value="PQ loop repeat family protein"/>
    <property type="match status" value="1"/>
</dbReference>
<feature type="compositionally biased region" description="Polar residues" evidence="7">
    <location>
        <begin position="555"/>
        <end position="566"/>
    </location>
</feature>
<evidence type="ECO:0000313" key="9">
    <source>
        <dbReference type="Proteomes" id="UP000217199"/>
    </source>
</evidence>
<dbReference type="GO" id="GO:0034488">
    <property type="term" value="P:basic amino acid transmembrane export from vacuole"/>
    <property type="evidence" value="ECO:0007669"/>
    <property type="project" value="TreeGrafter"/>
</dbReference>
<reference evidence="8 9" key="1">
    <citation type="journal article" date="2017" name="Mol. Ecol.">
        <title>Comparative and population genomic landscape of Phellinus noxius: A hypervariable fungus causing root rot in trees.</title>
        <authorList>
            <person name="Chung C.L."/>
            <person name="Lee T.J."/>
            <person name="Akiba M."/>
            <person name="Lee H.H."/>
            <person name="Kuo T.H."/>
            <person name="Liu D."/>
            <person name="Ke H.M."/>
            <person name="Yokoi T."/>
            <person name="Roa M.B."/>
            <person name="Lu M.J."/>
            <person name="Chang Y.Y."/>
            <person name="Ann P.J."/>
            <person name="Tsai J.N."/>
            <person name="Chen C.Y."/>
            <person name="Tzean S.S."/>
            <person name="Ota Y."/>
            <person name="Hattori T."/>
            <person name="Sahashi N."/>
            <person name="Liou R.F."/>
            <person name="Kikuchi T."/>
            <person name="Tsai I.J."/>
        </authorList>
    </citation>
    <scope>NUCLEOTIDE SEQUENCE [LARGE SCALE GENOMIC DNA]</scope>
    <source>
        <strain evidence="8 9">FFPRI411160</strain>
    </source>
</reference>
<accession>A0A286UWT3</accession>
<gene>
    <name evidence="8" type="ORF">PNOK_0113100</name>
</gene>
<evidence type="ECO:0000313" key="8">
    <source>
        <dbReference type="EMBL" id="PAV24063.1"/>
    </source>
</evidence>
<dbReference type="AlphaFoldDB" id="A0A286UWT3"/>
<comment type="subcellular location">
    <subcellularLocation>
        <location evidence="1">Membrane</location>
        <topology evidence="1">Multi-pass membrane protein</topology>
    </subcellularLocation>
</comment>
<proteinExistence type="inferred from homology"/>
<name>A0A286UWT3_9AGAM</name>
<feature type="compositionally biased region" description="Basic and acidic residues" evidence="7">
    <location>
        <begin position="230"/>
        <end position="239"/>
    </location>
</feature>
<feature type="region of interest" description="Disordered" evidence="7">
    <location>
        <begin position="528"/>
        <end position="566"/>
    </location>
</feature>
<dbReference type="GO" id="GO:0015174">
    <property type="term" value="F:basic amino acid transmembrane transporter activity"/>
    <property type="evidence" value="ECO:0007669"/>
    <property type="project" value="TreeGrafter"/>
</dbReference>
<organism evidence="8 9">
    <name type="scientific">Pyrrhoderma noxium</name>
    <dbReference type="NCBI Taxonomy" id="2282107"/>
    <lineage>
        <taxon>Eukaryota</taxon>
        <taxon>Fungi</taxon>
        <taxon>Dikarya</taxon>
        <taxon>Basidiomycota</taxon>
        <taxon>Agaricomycotina</taxon>
        <taxon>Agaricomycetes</taxon>
        <taxon>Hymenochaetales</taxon>
        <taxon>Hymenochaetaceae</taxon>
        <taxon>Pyrrhoderma</taxon>
    </lineage>
</organism>
<dbReference type="OrthoDB" id="8048523at2759"/>
<feature type="region of interest" description="Disordered" evidence="7">
    <location>
        <begin position="450"/>
        <end position="490"/>
    </location>
</feature>
<keyword evidence="4" id="KW-0472">Membrane</keyword>
<evidence type="ECO:0000256" key="6">
    <source>
        <dbReference type="ARBA" id="ARBA00050768"/>
    </source>
</evidence>
<comment type="similarity">
    <text evidence="5">Belongs to the laat-1 family.</text>
</comment>
<sequence length="566" mass="62716">MSRGFISDFFGWASIACWLFAQFPQVLENIRRQSCEGLALPFLLNWLLGDVTNLIGCVLTHQLPFQTILASYFVSVDFMLFSQFFYYKPSPPKPEVIPGPSSHIYNSHRRHISEPNSHAHPIMDSEQEIRSRSNTLSPVRPIHRRSSTSITRSEELEAEDEVDEGALAALTESFHSELGRKHVSWSQERFGHRNSTSRTRTFPDFTSLAPIHTTLPAGFGEGTETPIPTDRGRRREKQITESPLDVVDLEEQNVSRRTGSLSLARERRSSRASHQSLGLVFLGIWALVSIGQFSGTSRMDNKQTGIVLSTVTTETPIPAIVSVPAINPISYGGDNEIKVLAAAPTMTSQAEQANSEITISWSERVVGRMFAWMCTLLYLTSRLPQILKNYRRKSVEGLSISPMMAQPRPAANAFLVESIPYLLGSGGTLLFDVTIVTQSFLYRPRCVSSNTHGSFRSHTRTNSKSSDPGNDNQNVNHVSDHRSIPSTGGRYAGVARVSDEEQTLLGSSSPRLGSRLNAAGADLEHGYEYGYGHGRDPRGTGTRGTSSRRRKDTYSSDTSVLDESTF</sequence>
<keyword evidence="2" id="KW-0812">Transmembrane</keyword>
<evidence type="ECO:0008006" key="10">
    <source>
        <dbReference type="Google" id="ProtNLM"/>
    </source>
</evidence>
<feature type="compositionally biased region" description="Basic and acidic residues" evidence="7">
    <location>
        <begin position="528"/>
        <end position="538"/>
    </location>
</feature>
<evidence type="ECO:0000256" key="2">
    <source>
        <dbReference type="ARBA" id="ARBA00022692"/>
    </source>
</evidence>
<evidence type="ECO:0000256" key="7">
    <source>
        <dbReference type="SAM" id="MobiDB-lite"/>
    </source>
</evidence>
<protein>
    <recommendedName>
        <fullName evidence="10">PQ-loop-domain-containing</fullName>
    </recommendedName>
</protein>
<keyword evidence="9" id="KW-1185">Reference proteome</keyword>
<feature type="region of interest" description="Disordered" evidence="7">
    <location>
        <begin position="131"/>
        <end position="161"/>
    </location>
</feature>
<dbReference type="EMBL" id="NBII01000001">
    <property type="protein sequence ID" value="PAV24063.1"/>
    <property type="molecule type" value="Genomic_DNA"/>
</dbReference>
<feature type="compositionally biased region" description="Polar residues" evidence="7">
    <location>
        <begin position="462"/>
        <end position="477"/>
    </location>
</feature>
<dbReference type="InterPro" id="IPR051415">
    <property type="entry name" value="LAAT-1"/>
</dbReference>
<dbReference type="Proteomes" id="UP000217199">
    <property type="component" value="Unassembled WGS sequence"/>
</dbReference>
<dbReference type="PANTHER" id="PTHR16201">
    <property type="entry name" value="SEVEN TRANSMEMBRANE PROTEIN 1-RELATED"/>
    <property type="match status" value="1"/>
</dbReference>
<evidence type="ECO:0000256" key="5">
    <source>
        <dbReference type="ARBA" id="ARBA00038039"/>
    </source>
</evidence>
<evidence type="ECO:0000256" key="1">
    <source>
        <dbReference type="ARBA" id="ARBA00004141"/>
    </source>
</evidence>
<comment type="caution">
    <text evidence="8">The sequence shown here is derived from an EMBL/GenBank/DDBJ whole genome shotgun (WGS) entry which is preliminary data.</text>
</comment>
<dbReference type="GO" id="GO:0000329">
    <property type="term" value="C:fungal-type vacuole membrane"/>
    <property type="evidence" value="ECO:0007669"/>
    <property type="project" value="TreeGrafter"/>
</dbReference>
<dbReference type="Pfam" id="PF04193">
    <property type="entry name" value="PQ-loop"/>
    <property type="match status" value="2"/>
</dbReference>
<dbReference type="InParanoid" id="A0A286UWT3"/>
<evidence type="ECO:0000256" key="4">
    <source>
        <dbReference type="ARBA" id="ARBA00023136"/>
    </source>
</evidence>
<evidence type="ECO:0000256" key="3">
    <source>
        <dbReference type="ARBA" id="ARBA00022989"/>
    </source>
</evidence>
<dbReference type="SMART" id="SM00679">
    <property type="entry name" value="CTNS"/>
    <property type="match status" value="2"/>
</dbReference>
<comment type="catalytic activity">
    <reaction evidence="6">
        <text>L-histidine(out) + L-arginine(in) = L-histidine(in) + L-arginine(out)</text>
        <dbReference type="Rhea" id="RHEA:71063"/>
        <dbReference type="ChEBI" id="CHEBI:32682"/>
        <dbReference type="ChEBI" id="CHEBI:57595"/>
    </reaction>
</comment>
<dbReference type="PANTHER" id="PTHR16201:SF34">
    <property type="entry name" value="LYSOSOMAL AMINO ACID TRANSPORTER 1"/>
    <property type="match status" value="1"/>
</dbReference>